<dbReference type="GO" id="GO:0032440">
    <property type="term" value="F:2-alkenal reductase [NAD(P)H] activity"/>
    <property type="evidence" value="ECO:0007669"/>
    <property type="project" value="TreeGrafter"/>
</dbReference>
<accession>A0A068UIJ6</accession>
<dbReference type="PANTHER" id="PTHR43205">
    <property type="entry name" value="PROSTAGLANDIN REDUCTASE"/>
    <property type="match status" value="1"/>
</dbReference>
<evidence type="ECO:0000259" key="3">
    <source>
        <dbReference type="Pfam" id="PF16884"/>
    </source>
</evidence>
<sequence length="208" mass="23941">MAEEEVSNKQVILKNYVSGFPKESDMEVKTTALKLKLPDGGDYSGAILVKNLYLSCDPYMRSRMRKLEGHYAEAYTPGSVKFNFGNIFLCFPQWLCLLFGWRTNRLKLVFWLVIPMVGLGVARVLESDDPKFNKGDLLWGLTRWEEYSSVIADPETRLKIDNTDVPLSYYTGILGQCLCLIRFPLQYTSIEVTSFSYWRFPAFDVCHL</sequence>
<dbReference type="InterPro" id="IPR041694">
    <property type="entry name" value="ADH_N_2"/>
</dbReference>
<keyword evidence="2" id="KW-1133">Transmembrane helix</keyword>
<keyword evidence="1" id="KW-0560">Oxidoreductase</keyword>
<evidence type="ECO:0000256" key="1">
    <source>
        <dbReference type="ARBA" id="ARBA00023002"/>
    </source>
</evidence>
<dbReference type="Gramene" id="CDP08102">
    <property type="protein sequence ID" value="CDP08102"/>
    <property type="gene ID" value="GSCOC_T00026824001"/>
</dbReference>
<keyword evidence="2" id="KW-0812">Transmembrane</keyword>
<dbReference type="InParanoid" id="A0A068UIJ6"/>
<feature type="transmembrane region" description="Helical" evidence="2">
    <location>
        <begin position="108"/>
        <end position="125"/>
    </location>
</feature>
<dbReference type="Proteomes" id="UP000295252">
    <property type="component" value="Chromosome V"/>
</dbReference>
<dbReference type="SUPFAM" id="SSF50129">
    <property type="entry name" value="GroES-like"/>
    <property type="match status" value="1"/>
</dbReference>
<protein>
    <recommendedName>
        <fullName evidence="3">Oxidoreductase N-terminal domain-containing protein</fullName>
    </recommendedName>
</protein>
<dbReference type="InterPro" id="IPR011032">
    <property type="entry name" value="GroES-like_sf"/>
</dbReference>
<dbReference type="PANTHER" id="PTHR43205:SF7">
    <property type="entry name" value="PROSTAGLANDIN REDUCTASE 1"/>
    <property type="match status" value="1"/>
</dbReference>
<dbReference type="OMA" id="FDICKPR"/>
<dbReference type="Pfam" id="PF16884">
    <property type="entry name" value="ADH_N_2"/>
    <property type="match status" value="1"/>
</dbReference>
<name>A0A068UIJ6_COFCA</name>
<keyword evidence="2" id="KW-0472">Membrane</keyword>
<dbReference type="PhylomeDB" id="A0A068UIJ6"/>
<gene>
    <name evidence="4" type="ORF">GSCOC_T00026824001</name>
</gene>
<dbReference type="GO" id="GO:0006979">
    <property type="term" value="P:response to oxidative stress"/>
    <property type="evidence" value="ECO:0007669"/>
    <property type="project" value="TreeGrafter"/>
</dbReference>
<dbReference type="EMBL" id="HG739114">
    <property type="protein sequence ID" value="CDP08102.1"/>
    <property type="molecule type" value="Genomic_DNA"/>
</dbReference>
<organism evidence="4 5">
    <name type="scientific">Coffea canephora</name>
    <name type="common">Robusta coffee</name>
    <dbReference type="NCBI Taxonomy" id="49390"/>
    <lineage>
        <taxon>Eukaryota</taxon>
        <taxon>Viridiplantae</taxon>
        <taxon>Streptophyta</taxon>
        <taxon>Embryophyta</taxon>
        <taxon>Tracheophyta</taxon>
        <taxon>Spermatophyta</taxon>
        <taxon>Magnoliopsida</taxon>
        <taxon>eudicotyledons</taxon>
        <taxon>Gunneridae</taxon>
        <taxon>Pentapetalae</taxon>
        <taxon>asterids</taxon>
        <taxon>lamiids</taxon>
        <taxon>Gentianales</taxon>
        <taxon>Rubiaceae</taxon>
        <taxon>Ixoroideae</taxon>
        <taxon>Gardenieae complex</taxon>
        <taxon>Bertiereae - Coffeeae clade</taxon>
        <taxon>Coffeeae</taxon>
        <taxon>Coffea</taxon>
    </lineage>
</organism>
<evidence type="ECO:0000313" key="4">
    <source>
        <dbReference type="EMBL" id="CDP08102.1"/>
    </source>
</evidence>
<keyword evidence="5" id="KW-1185">Reference proteome</keyword>
<dbReference type="InterPro" id="IPR045010">
    <property type="entry name" value="MDR_fam"/>
</dbReference>
<dbReference type="AlphaFoldDB" id="A0A068UIJ6"/>
<feature type="transmembrane region" description="Helical" evidence="2">
    <location>
        <begin position="82"/>
        <end position="101"/>
    </location>
</feature>
<dbReference type="OrthoDB" id="809632at2759"/>
<reference evidence="5" key="1">
    <citation type="journal article" date="2014" name="Science">
        <title>The coffee genome provides insight into the convergent evolution of caffeine biosynthesis.</title>
        <authorList>
            <person name="Denoeud F."/>
            <person name="Carretero-Paulet L."/>
            <person name="Dereeper A."/>
            <person name="Droc G."/>
            <person name="Guyot R."/>
            <person name="Pietrella M."/>
            <person name="Zheng C."/>
            <person name="Alberti A."/>
            <person name="Anthony F."/>
            <person name="Aprea G."/>
            <person name="Aury J.M."/>
            <person name="Bento P."/>
            <person name="Bernard M."/>
            <person name="Bocs S."/>
            <person name="Campa C."/>
            <person name="Cenci A."/>
            <person name="Combes M.C."/>
            <person name="Crouzillat D."/>
            <person name="Da Silva C."/>
            <person name="Daddiego L."/>
            <person name="De Bellis F."/>
            <person name="Dussert S."/>
            <person name="Garsmeur O."/>
            <person name="Gayraud T."/>
            <person name="Guignon V."/>
            <person name="Jahn K."/>
            <person name="Jamilloux V."/>
            <person name="Joet T."/>
            <person name="Labadie K."/>
            <person name="Lan T."/>
            <person name="Leclercq J."/>
            <person name="Lepelley M."/>
            <person name="Leroy T."/>
            <person name="Li L.T."/>
            <person name="Librado P."/>
            <person name="Lopez L."/>
            <person name="Munoz A."/>
            <person name="Noel B."/>
            <person name="Pallavicini A."/>
            <person name="Perrotta G."/>
            <person name="Poncet V."/>
            <person name="Pot D."/>
            <person name="Priyono X."/>
            <person name="Rigoreau M."/>
            <person name="Rouard M."/>
            <person name="Rozas J."/>
            <person name="Tranchant-Dubreuil C."/>
            <person name="VanBuren R."/>
            <person name="Zhang Q."/>
            <person name="Andrade A.C."/>
            <person name="Argout X."/>
            <person name="Bertrand B."/>
            <person name="de Kochko A."/>
            <person name="Graziosi G."/>
            <person name="Henry R.J."/>
            <person name="Jayarama X."/>
            <person name="Ming R."/>
            <person name="Nagai C."/>
            <person name="Rounsley S."/>
            <person name="Sankoff D."/>
            <person name="Giuliano G."/>
            <person name="Albert V.A."/>
            <person name="Wincker P."/>
            <person name="Lashermes P."/>
        </authorList>
    </citation>
    <scope>NUCLEOTIDE SEQUENCE [LARGE SCALE GENOMIC DNA]</scope>
    <source>
        <strain evidence="5">cv. DH200-94</strain>
    </source>
</reference>
<feature type="domain" description="Oxidoreductase N-terminal" evidence="3">
    <location>
        <begin position="9"/>
        <end position="72"/>
    </location>
</feature>
<evidence type="ECO:0000256" key="2">
    <source>
        <dbReference type="SAM" id="Phobius"/>
    </source>
</evidence>
<proteinExistence type="predicted"/>
<evidence type="ECO:0000313" key="5">
    <source>
        <dbReference type="Proteomes" id="UP000295252"/>
    </source>
</evidence>
<dbReference type="Gene3D" id="3.90.180.10">
    <property type="entry name" value="Medium-chain alcohol dehydrogenases, catalytic domain"/>
    <property type="match status" value="1"/>
</dbReference>